<proteinExistence type="predicted"/>
<dbReference type="Proteomes" id="UP001362999">
    <property type="component" value="Unassembled WGS sequence"/>
</dbReference>
<keyword evidence="2" id="KW-1185">Reference proteome</keyword>
<dbReference type="EMBL" id="JAWWNJ010000003">
    <property type="protein sequence ID" value="KAK7059576.1"/>
    <property type="molecule type" value="Genomic_DNA"/>
</dbReference>
<name>A0AAW0E855_9AGAR</name>
<evidence type="ECO:0000313" key="2">
    <source>
        <dbReference type="Proteomes" id="UP001362999"/>
    </source>
</evidence>
<reference evidence="1 2" key="1">
    <citation type="journal article" date="2024" name="J Genomics">
        <title>Draft genome sequencing and assembly of Favolaschia claudopus CIRM-BRFM 2984 isolated from oak limbs.</title>
        <authorList>
            <person name="Navarro D."/>
            <person name="Drula E."/>
            <person name="Chaduli D."/>
            <person name="Cazenave R."/>
            <person name="Ahrendt S."/>
            <person name="Wang J."/>
            <person name="Lipzen A."/>
            <person name="Daum C."/>
            <person name="Barry K."/>
            <person name="Grigoriev I.V."/>
            <person name="Favel A."/>
            <person name="Rosso M.N."/>
            <person name="Martin F."/>
        </authorList>
    </citation>
    <scope>NUCLEOTIDE SEQUENCE [LARGE SCALE GENOMIC DNA]</scope>
    <source>
        <strain evidence="1 2">CIRM-BRFM 2984</strain>
    </source>
</reference>
<sequence>MASVDKDYSIFLTPPIEGMNDEVGLLVSNNMLQSFNAVELANLDEDGNPDPQILVALQAIKQLSLSDYVYDMSTLKKFLGPNRLYSKYAGKDISCALAKYSYNEADIDAIGYSELWDKELTTLNQWCSVFRKRFQIVGRFIGR</sequence>
<dbReference type="SUPFAM" id="SSF55856">
    <property type="entry name" value="Cytochrome b5-like heme/steroid binding domain"/>
    <property type="match status" value="1"/>
</dbReference>
<dbReference type="Gene3D" id="3.10.120.10">
    <property type="entry name" value="Cytochrome b5-like heme/steroid binding domain"/>
    <property type="match status" value="1"/>
</dbReference>
<gene>
    <name evidence="1" type="ORF">R3P38DRAFT_2758995</name>
</gene>
<dbReference type="PANTHER" id="PTHR10281:SF76">
    <property type="entry name" value="CALCUTTA CUP-RELATED"/>
    <property type="match status" value="1"/>
</dbReference>
<evidence type="ECO:0000313" key="1">
    <source>
        <dbReference type="EMBL" id="KAK7059576.1"/>
    </source>
</evidence>
<dbReference type="GO" id="GO:0016020">
    <property type="term" value="C:membrane"/>
    <property type="evidence" value="ECO:0007669"/>
    <property type="project" value="TreeGrafter"/>
</dbReference>
<dbReference type="PANTHER" id="PTHR10281">
    <property type="entry name" value="MEMBRANE-ASSOCIATED PROGESTERONE RECEPTOR COMPONENT-RELATED"/>
    <property type="match status" value="1"/>
</dbReference>
<organism evidence="1 2">
    <name type="scientific">Favolaschia claudopus</name>
    <dbReference type="NCBI Taxonomy" id="2862362"/>
    <lineage>
        <taxon>Eukaryota</taxon>
        <taxon>Fungi</taxon>
        <taxon>Dikarya</taxon>
        <taxon>Basidiomycota</taxon>
        <taxon>Agaricomycotina</taxon>
        <taxon>Agaricomycetes</taxon>
        <taxon>Agaricomycetidae</taxon>
        <taxon>Agaricales</taxon>
        <taxon>Marasmiineae</taxon>
        <taxon>Mycenaceae</taxon>
        <taxon>Favolaschia</taxon>
    </lineage>
</organism>
<accession>A0AAW0E855</accession>
<dbReference type="AlphaFoldDB" id="A0AAW0E855"/>
<protein>
    <submittedName>
        <fullName evidence="1">Uncharacterized protein</fullName>
    </submittedName>
</protein>
<dbReference type="InterPro" id="IPR050577">
    <property type="entry name" value="MAPR/NEUFC/NENF-like"/>
</dbReference>
<dbReference type="InterPro" id="IPR036400">
    <property type="entry name" value="Cyt_B5-like_heme/steroid_sf"/>
</dbReference>
<comment type="caution">
    <text evidence="1">The sequence shown here is derived from an EMBL/GenBank/DDBJ whole genome shotgun (WGS) entry which is preliminary data.</text>
</comment>
<dbReference type="GO" id="GO:0012505">
    <property type="term" value="C:endomembrane system"/>
    <property type="evidence" value="ECO:0007669"/>
    <property type="project" value="TreeGrafter"/>
</dbReference>